<sequence>MNILFICSMNKWRSPTGEKIFQRHDGVNTRSAGTSSKARRQVNVSDIRWADVICDMEDKHLSRLRAEFRGEMKYKTTYVLDIPDDYQFMDPGVG</sequence>
<dbReference type="Gene3D" id="3.40.50.2300">
    <property type="match status" value="1"/>
</dbReference>
<gene>
    <name evidence="1" type="ORF">GGR95_002322</name>
</gene>
<dbReference type="EMBL" id="JACIEI010000007">
    <property type="protein sequence ID" value="MBB3994674.1"/>
    <property type="molecule type" value="Genomic_DNA"/>
</dbReference>
<proteinExistence type="predicted"/>
<dbReference type="Proteomes" id="UP000530268">
    <property type="component" value="Unassembled WGS sequence"/>
</dbReference>
<dbReference type="PIRSF" id="PIRSF029416">
    <property type="entry name" value="UCP029416_PTP"/>
    <property type="match status" value="1"/>
</dbReference>
<dbReference type="AlphaFoldDB" id="A0A7W6E5R1"/>
<dbReference type="InterPro" id="IPR016919">
    <property type="entry name" value="UCP029416_PTP"/>
</dbReference>
<evidence type="ECO:0008006" key="3">
    <source>
        <dbReference type="Google" id="ProtNLM"/>
    </source>
</evidence>
<protein>
    <recommendedName>
        <fullName evidence="3">Protein-tyrosine-phosphatase</fullName>
    </recommendedName>
</protein>
<name>A0A7W6E5R1_9RHOB</name>
<organism evidence="1 2">
    <name type="scientific">Sulfitobacter undariae</name>
    <dbReference type="NCBI Taxonomy" id="1563671"/>
    <lineage>
        <taxon>Bacteria</taxon>
        <taxon>Pseudomonadati</taxon>
        <taxon>Pseudomonadota</taxon>
        <taxon>Alphaproteobacteria</taxon>
        <taxon>Rhodobacterales</taxon>
        <taxon>Roseobacteraceae</taxon>
        <taxon>Sulfitobacter</taxon>
    </lineage>
</organism>
<dbReference type="InterPro" id="IPR036196">
    <property type="entry name" value="Ptyr_pPase_sf"/>
</dbReference>
<comment type="caution">
    <text evidence="1">The sequence shown here is derived from an EMBL/GenBank/DDBJ whole genome shotgun (WGS) entry which is preliminary data.</text>
</comment>
<dbReference type="SUPFAM" id="SSF52788">
    <property type="entry name" value="Phosphotyrosine protein phosphatases I"/>
    <property type="match status" value="1"/>
</dbReference>
<evidence type="ECO:0000313" key="2">
    <source>
        <dbReference type="Proteomes" id="UP000530268"/>
    </source>
</evidence>
<reference evidence="1 2" key="1">
    <citation type="submission" date="2020-08" db="EMBL/GenBank/DDBJ databases">
        <title>Genomic Encyclopedia of Type Strains, Phase IV (KMG-IV): sequencing the most valuable type-strain genomes for metagenomic binning, comparative biology and taxonomic classification.</title>
        <authorList>
            <person name="Goeker M."/>
        </authorList>
    </citation>
    <scope>NUCLEOTIDE SEQUENCE [LARGE SCALE GENOMIC DNA]</scope>
    <source>
        <strain evidence="1 2">DSM 102234</strain>
    </source>
</reference>
<accession>A0A7W6E5R1</accession>
<keyword evidence="2" id="KW-1185">Reference proteome</keyword>
<evidence type="ECO:0000313" key="1">
    <source>
        <dbReference type="EMBL" id="MBB3994674.1"/>
    </source>
</evidence>
<dbReference type="RefSeq" id="WP_221384864.1">
    <property type="nucleotide sequence ID" value="NZ_JACIEI010000007.1"/>
</dbReference>